<name>A0AAD1Y1T4_EUPCR</name>
<gene>
    <name evidence="1" type="ORF">ECRASSUSDP1_LOCUS24683</name>
</gene>
<sequence>MSESDSLKEFLKSRKINIEELEPNARDDFDLDAIEAKKIENSRVENYPITTKEVQKLNMEISARTIFANYEGCFNICNAGDTGIGIMNMEESTCMRNCHAKLDTMSALTLEGTKAQKFFNKNKAFLKKHDPEFKNYDYDPLTKELDRFKGKFYGNVDRPLI</sequence>
<proteinExistence type="predicted"/>
<evidence type="ECO:0000313" key="1">
    <source>
        <dbReference type="EMBL" id="CAI2383190.1"/>
    </source>
</evidence>
<dbReference type="EMBL" id="CAMPGE010025435">
    <property type="protein sequence ID" value="CAI2383190.1"/>
    <property type="molecule type" value="Genomic_DNA"/>
</dbReference>
<dbReference type="AlphaFoldDB" id="A0AAD1Y1T4"/>
<accession>A0AAD1Y1T4</accession>
<dbReference type="Proteomes" id="UP001295684">
    <property type="component" value="Unassembled WGS sequence"/>
</dbReference>
<comment type="caution">
    <text evidence="1">The sequence shown here is derived from an EMBL/GenBank/DDBJ whole genome shotgun (WGS) entry which is preliminary data.</text>
</comment>
<keyword evidence="2" id="KW-1185">Reference proteome</keyword>
<organism evidence="1 2">
    <name type="scientific">Euplotes crassus</name>
    <dbReference type="NCBI Taxonomy" id="5936"/>
    <lineage>
        <taxon>Eukaryota</taxon>
        <taxon>Sar</taxon>
        <taxon>Alveolata</taxon>
        <taxon>Ciliophora</taxon>
        <taxon>Intramacronucleata</taxon>
        <taxon>Spirotrichea</taxon>
        <taxon>Hypotrichia</taxon>
        <taxon>Euplotida</taxon>
        <taxon>Euplotidae</taxon>
        <taxon>Moneuplotes</taxon>
    </lineage>
</organism>
<dbReference type="SUPFAM" id="SSF144122">
    <property type="entry name" value="Tim10-like"/>
    <property type="match status" value="1"/>
</dbReference>
<evidence type="ECO:0000313" key="2">
    <source>
        <dbReference type="Proteomes" id="UP001295684"/>
    </source>
</evidence>
<dbReference type="InterPro" id="IPR035427">
    <property type="entry name" value="Tim10-like_dom_sf"/>
</dbReference>
<protein>
    <submittedName>
        <fullName evidence="1">Uncharacterized protein</fullName>
    </submittedName>
</protein>
<reference evidence="1" key="1">
    <citation type="submission" date="2023-07" db="EMBL/GenBank/DDBJ databases">
        <authorList>
            <consortium name="AG Swart"/>
            <person name="Singh M."/>
            <person name="Singh A."/>
            <person name="Seah K."/>
            <person name="Emmerich C."/>
        </authorList>
    </citation>
    <scope>NUCLEOTIDE SEQUENCE</scope>
    <source>
        <strain evidence="1">DP1</strain>
    </source>
</reference>